<name>A0A285IJD3_9FIRM</name>
<keyword evidence="3" id="KW-1185">Reference proteome</keyword>
<evidence type="ECO:0000313" key="3">
    <source>
        <dbReference type="Proteomes" id="UP000219573"/>
    </source>
</evidence>
<dbReference type="Proteomes" id="UP000219573">
    <property type="component" value="Unassembled WGS sequence"/>
</dbReference>
<keyword evidence="1" id="KW-0812">Transmembrane</keyword>
<sequence length="72" mass="8334">MKFIKEYIKEILLCLAWLIGWGLTAWSLSDLFGIWILKISIGLLLLGLVGYRFIFKILLDGLYVLSIQDKED</sequence>
<dbReference type="RefSeq" id="WP_097019703.1">
    <property type="nucleotide sequence ID" value="NZ_OBDZ01000065.1"/>
</dbReference>
<keyword evidence="1" id="KW-0472">Membrane</keyword>
<accession>A0A285IJD3</accession>
<proteinExistence type="predicted"/>
<dbReference type="AlphaFoldDB" id="A0A285IJD3"/>
<evidence type="ECO:0000313" key="2">
    <source>
        <dbReference type="EMBL" id="SNY48064.1"/>
    </source>
</evidence>
<evidence type="ECO:0000256" key="1">
    <source>
        <dbReference type="SAM" id="Phobius"/>
    </source>
</evidence>
<organism evidence="2 3">
    <name type="scientific">Orenia metallireducens</name>
    <dbReference type="NCBI Taxonomy" id="1413210"/>
    <lineage>
        <taxon>Bacteria</taxon>
        <taxon>Bacillati</taxon>
        <taxon>Bacillota</taxon>
        <taxon>Clostridia</taxon>
        <taxon>Halanaerobiales</taxon>
        <taxon>Halobacteroidaceae</taxon>
        <taxon>Orenia</taxon>
    </lineage>
</organism>
<gene>
    <name evidence="2" type="ORF">SAMN06265827_1653</name>
</gene>
<dbReference type="OrthoDB" id="2112932at2"/>
<evidence type="ECO:0008006" key="4">
    <source>
        <dbReference type="Google" id="ProtNLM"/>
    </source>
</evidence>
<protein>
    <recommendedName>
        <fullName evidence="4">DUF4282 domain-containing protein</fullName>
    </recommendedName>
</protein>
<dbReference type="EMBL" id="OBDZ01000065">
    <property type="protein sequence ID" value="SNY48064.1"/>
    <property type="molecule type" value="Genomic_DNA"/>
</dbReference>
<keyword evidence="1" id="KW-1133">Transmembrane helix</keyword>
<feature type="transmembrane region" description="Helical" evidence="1">
    <location>
        <begin position="7"/>
        <end position="26"/>
    </location>
</feature>
<reference evidence="3" key="1">
    <citation type="submission" date="2017-09" db="EMBL/GenBank/DDBJ databases">
        <authorList>
            <person name="Varghese N."/>
            <person name="Submissions S."/>
        </authorList>
    </citation>
    <scope>NUCLEOTIDE SEQUENCE [LARGE SCALE GENOMIC DNA]</scope>
    <source>
        <strain evidence="3">MSL47</strain>
    </source>
</reference>
<feature type="transmembrane region" description="Helical" evidence="1">
    <location>
        <begin position="32"/>
        <end position="54"/>
    </location>
</feature>